<dbReference type="InterPro" id="IPR015020">
    <property type="entry name" value="Rv2525c-like_Glyco_Hydro-like"/>
</dbReference>
<evidence type="ECO:0000256" key="2">
    <source>
        <dbReference type="SAM" id="Phobius"/>
    </source>
</evidence>
<dbReference type="AlphaFoldDB" id="A0AAW5E2W6"/>
<dbReference type="EMBL" id="JAKTTI010000026">
    <property type="protein sequence ID" value="MCH1626713.1"/>
    <property type="molecule type" value="Genomic_DNA"/>
</dbReference>
<dbReference type="SUPFAM" id="SSF51445">
    <property type="entry name" value="(Trans)glycosidases"/>
    <property type="match status" value="1"/>
</dbReference>
<dbReference type="InterPro" id="IPR017853">
    <property type="entry name" value="GH"/>
</dbReference>
<name>A0AAW5E2W6_9BACI</name>
<evidence type="ECO:0000313" key="4">
    <source>
        <dbReference type="EMBL" id="MCH1626713.1"/>
    </source>
</evidence>
<gene>
    <name evidence="4" type="ORF">MJG50_15345</name>
</gene>
<evidence type="ECO:0000313" key="5">
    <source>
        <dbReference type="Proteomes" id="UP001431131"/>
    </source>
</evidence>
<proteinExistence type="predicted"/>
<reference evidence="4" key="1">
    <citation type="submission" date="2022-02" db="EMBL/GenBank/DDBJ databases">
        <title>Fredinandcohnia quinoae sp. nov. isolated from Chenopodium quinoa seeds.</title>
        <authorList>
            <person name="Saati-Santamaria Z."/>
            <person name="Flores-Felix J.D."/>
            <person name="Igual J.M."/>
            <person name="Velazquez E."/>
            <person name="Garcia-Fraile P."/>
            <person name="Martinez-Molina E."/>
        </authorList>
    </citation>
    <scope>NUCLEOTIDE SEQUENCE</scope>
    <source>
        <strain evidence="4">SECRCQ15</strain>
    </source>
</reference>
<evidence type="ECO:0000256" key="1">
    <source>
        <dbReference type="SAM" id="MobiDB-lite"/>
    </source>
</evidence>
<evidence type="ECO:0000259" key="3">
    <source>
        <dbReference type="Pfam" id="PF08924"/>
    </source>
</evidence>
<feature type="domain" description="Rv2525c-like glycoside hydrolase-like" evidence="3">
    <location>
        <begin position="227"/>
        <end position="356"/>
    </location>
</feature>
<feature type="region of interest" description="Disordered" evidence="1">
    <location>
        <begin position="159"/>
        <end position="196"/>
    </location>
</feature>
<dbReference type="Pfam" id="PF08924">
    <property type="entry name" value="Rv2525c_GlyHyd-like"/>
    <property type="match status" value="1"/>
</dbReference>
<feature type="transmembrane region" description="Helical" evidence="2">
    <location>
        <begin position="6"/>
        <end position="26"/>
    </location>
</feature>
<dbReference type="Proteomes" id="UP001431131">
    <property type="component" value="Unassembled WGS sequence"/>
</dbReference>
<feature type="compositionally biased region" description="Low complexity" evidence="1">
    <location>
        <begin position="36"/>
        <end position="54"/>
    </location>
</feature>
<keyword evidence="2" id="KW-1133">Transmembrane helix</keyword>
<sequence>MKERSYNIILSSVLVILASLAVFFFLNEDEKVKSASSDTNHTTETSTNSSNQANDVNITINNNIQNNIQGDGDVTVNTAITNNISDASKAAIDNSITNSGDGSGTAKVTNTIENLLKGNATVTLNNIIENSFFGSATQFENNLQNNFGDHVEANVKNEVGNNQSEGSSNEDAENNKGNNNDGNKEDKYGTKPDENLPEVVWGIDSASETTEEFYACVKENFGDPVVFGRYIGDIEGVSNGLTAEQVKLIHSKGDYILPIYNHFDNATGYDNGVKQAKEAIKLAKDLGIPEGVAIFADIEPNYPVDSKFITGWYETIETSQYESGIYGVFDPEQKLYDAYNAAAKSNDAISDNNYIWTAAPNNGITTQDKAPEFKPQAPEGSKAFGWQYGLDADTCNIDTNLFKKEIVNVLWGSK</sequence>
<feature type="region of interest" description="Disordered" evidence="1">
    <location>
        <begin position="34"/>
        <end position="54"/>
    </location>
</feature>
<keyword evidence="5" id="KW-1185">Reference proteome</keyword>
<accession>A0AAW5E2W6</accession>
<feature type="compositionally biased region" description="Basic and acidic residues" evidence="1">
    <location>
        <begin position="182"/>
        <end position="194"/>
    </location>
</feature>
<dbReference type="Gene3D" id="3.20.20.80">
    <property type="entry name" value="Glycosidases"/>
    <property type="match status" value="1"/>
</dbReference>
<keyword evidence="2" id="KW-0472">Membrane</keyword>
<dbReference type="RefSeq" id="WP_240256632.1">
    <property type="nucleotide sequence ID" value="NZ_JAKTTI010000026.1"/>
</dbReference>
<keyword evidence="2" id="KW-0812">Transmembrane</keyword>
<protein>
    <submittedName>
        <fullName evidence="4">DUF1906 domain-containing protein</fullName>
    </submittedName>
</protein>
<organism evidence="4 5">
    <name type="scientific">Fredinandcohnia quinoae</name>
    <dbReference type="NCBI Taxonomy" id="2918902"/>
    <lineage>
        <taxon>Bacteria</taxon>
        <taxon>Bacillati</taxon>
        <taxon>Bacillota</taxon>
        <taxon>Bacilli</taxon>
        <taxon>Bacillales</taxon>
        <taxon>Bacillaceae</taxon>
        <taxon>Fredinandcohnia</taxon>
    </lineage>
</organism>
<comment type="caution">
    <text evidence="4">The sequence shown here is derived from an EMBL/GenBank/DDBJ whole genome shotgun (WGS) entry which is preliminary data.</text>
</comment>